<evidence type="ECO:0000256" key="1">
    <source>
        <dbReference type="ARBA" id="ARBA00022801"/>
    </source>
</evidence>
<comment type="catalytic activity">
    <reaction evidence="2">
        <text>a 3'-end 2',3'-cyclophospho-ribonucleotide-RNA + H2O = a 3'-end 2'-phospho-ribonucleotide-RNA + H(+)</text>
        <dbReference type="Rhea" id="RHEA:11828"/>
        <dbReference type="Rhea" id="RHEA-COMP:10464"/>
        <dbReference type="Rhea" id="RHEA-COMP:17353"/>
        <dbReference type="ChEBI" id="CHEBI:15377"/>
        <dbReference type="ChEBI" id="CHEBI:15378"/>
        <dbReference type="ChEBI" id="CHEBI:83064"/>
        <dbReference type="ChEBI" id="CHEBI:173113"/>
        <dbReference type="EC" id="3.1.4.58"/>
    </reaction>
</comment>
<evidence type="ECO:0000256" key="2">
    <source>
        <dbReference type="HAMAP-Rule" id="MF_01940"/>
    </source>
</evidence>
<comment type="similarity">
    <text evidence="2">Belongs to the 2H phosphoesterase superfamily. ThpR family.</text>
</comment>
<dbReference type="GO" id="GO:0004113">
    <property type="term" value="F:2',3'-cyclic-nucleotide 3'-phosphodiesterase activity"/>
    <property type="evidence" value="ECO:0007669"/>
    <property type="project" value="InterPro"/>
</dbReference>
<feature type="short sequence motif" description="HXTX 2" evidence="2">
    <location>
        <begin position="132"/>
        <end position="135"/>
    </location>
</feature>
<comment type="function">
    <text evidence="2">Hydrolyzes RNA 2',3'-cyclic phosphodiester to an RNA 2'-phosphomonoester.</text>
</comment>
<accession>A0AA35UGU6</accession>
<feature type="short sequence motif" description="HXTX 1" evidence="2">
    <location>
        <begin position="50"/>
        <end position="53"/>
    </location>
</feature>
<dbReference type="EMBL" id="OX458332">
    <property type="protein sequence ID" value="CAI8769012.1"/>
    <property type="molecule type" value="Genomic_DNA"/>
</dbReference>
<dbReference type="InterPro" id="IPR009097">
    <property type="entry name" value="Cyclic_Pdiesterase"/>
</dbReference>
<dbReference type="InterPro" id="IPR014051">
    <property type="entry name" value="Phosphoesterase_HXTX"/>
</dbReference>
<proteinExistence type="inferred from homology"/>
<reference evidence="4" key="1">
    <citation type="submission" date="2023-03" db="EMBL/GenBank/DDBJ databases">
        <authorList>
            <person name="Pearce D."/>
        </authorList>
    </citation>
    <scope>NUCLEOTIDE SEQUENCE</scope>
    <source>
        <strain evidence="4">Mc</strain>
    </source>
</reference>
<dbReference type="AlphaFoldDB" id="A0AA35UGU6"/>
<dbReference type="Gene3D" id="3.90.1140.10">
    <property type="entry name" value="Cyclic phosphodiesterase"/>
    <property type="match status" value="1"/>
</dbReference>
<dbReference type="SUPFAM" id="SSF55144">
    <property type="entry name" value="LigT-like"/>
    <property type="match status" value="1"/>
</dbReference>
<name>A0AA35UGU6_METCP</name>
<keyword evidence="1 2" id="KW-0378">Hydrolase</keyword>
<evidence type="ECO:0000313" key="5">
    <source>
        <dbReference type="Proteomes" id="UP001158598"/>
    </source>
</evidence>
<dbReference type="EC" id="3.1.4.58" evidence="2"/>
<evidence type="ECO:0000259" key="3">
    <source>
        <dbReference type="Pfam" id="PF02834"/>
    </source>
</evidence>
<feature type="active site" description="Proton acceptor" evidence="2">
    <location>
        <position position="132"/>
    </location>
</feature>
<dbReference type="InterPro" id="IPR004175">
    <property type="entry name" value="RNA_CPDase"/>
</dbReference>
<dbReference type="Pfam" id="PF02834">
    <property type="entry name" value="LigT_PEase"/>
    <property type="match status" value="2"/>
</dbReference>
<dbReference type="RefSeq" id="WP_017364564.1">
    <property type="nucleotide sequence ID" value="NZ_DAIONT010000056.1"/>
</dbReference>
<feature type="domain" description="Phosphoesterase HXTX" evidence="3">
    <location>
        <begin position="101"/>
        <end position="173"/>
    </location>
</feature>
<feature type="active site" description="Proton donor" evidence="2">
    <location>
        <position position="50"/>
    </location>
</feature>
<evidence type="ECO:0000313" key="4">
    <source>
        <dbReference type="EMBL" id="CAI8769012.1"/>
    </source>
</evidence>
<feature type="domain" description="Phosphoesterase HXTX" evidence="3">
    <location>
        <begin position="19"/>
        <end position="95"/>
    </location>
</feature>
<protein>
    <recommendedName>
        <fullName evidence="2">RNA 2',3'-cyclic phosphodiesterase</fullName>
        <shortName evidence="2">RNA 2',3'-CPDase</shortName>
        <ecNumber evidence="2">3.1.4.58</ecNumber>
    </recommendedName>
</protein>
<gene>
    <name evidence="4" type="ORF">MCNOR_0984</name>
</gene>
<dbReference type="Proteomes" id="UP001158598">
    <property type="component" value="Chromosome"/>
</dbReference>
<dbReference type="PANTHER" id="PTHR35561:SF1">
    <property type="entry name" value="RNA 2',3'-CYCLIC PHOSPHODIESTERASE"/>
    <property type="match status" value="1"/>
</dbReference>
<dbReference type="GO" id="GO:0008664">
    <property type="term" value="F:RNA 2',3'-cyclic 3'-phosphodiesterase activity"/>
    <property type="evidence" value="ECO:0007669"/>
    <property type="project" value="UniProtKB-EC"/>
</dbReference>
<dbReference type="HAMAP" id="MF_01940">
    <property type="entry name" value="RNA_CPDase"/>
    <property type="match status" value="1"/>
</dbReference>
<dbReference type="NCBIfam" id="TIGR02258">
    <property type="entry name" value="2_5_ligase"/>
    <property type="match status" value="1"/>
</dbReference>
<organism evidence="4 5">
    <name type="scientific">Methylococcus capsulatus</name>
    <dbReference type="NCBI Taxonomy" id="414"/>
    <lineage>
        <taxon>Bacteria</taxon>
        <taxon>Pseudomonadati</taxon>
        <taxon>Pseudomonadota</taxon>
        <taxon>Gammaproteobacteria</taxon>
        <taxon>Methylococcales</taxon>
        <taxon>Methylococcaceae</taxon>
        <taxon>Methylococcus</taxon>
    </lineage>
</organism>
<dbReference type="PANTHER" id="PTHR35561">
    <property type="entry name" value="RNA 2',3'-CYCLIC PHOSPHODIESTERASE"/>
    <property type="match status" value="1"/>
</dbReference>
<sequence length="191" mass="21589">MSAQALPEPSPLRLFFALWPDAGVRETLGRLVRPLRRTVKGRWVEPDKLHLTLAFLGAVPPERLPELTAMTEDLDLPPFELALDRLEYWQRNRVLCLGASATPPLLIELVGILNSKLGRAGFPVERRPFRPHLTLARKAEAAWSAMPLKTSVTWPVDRVTLVESRLSRAGPLYLVRAEKQWRAMPEMAAMK</sequence>